<evidence type="ECO:0000313" key="3">
    <source>
        <dbReference type="Proteomes" id="UP000288168"/>
    </source>
</evidence>
<feature type="compositionally biased region" description="Polar residues" evidence="1">
    <location>
        <begin position="349"/>
        <end position="358"/>
    </location>
</feature>
<dbReference type="Proteomes" id="UP000288168">
    <property type="component" value="Unassembled WGS sequence"/>
</dbReference>
<dbReference type="OrthoDB" id="5397087at2759"/>
<gene>
    <name evidence="2" type="ORF">CEP54_000723</name>
</gene>
<sequence>MPKRTRETQDTGEKTQPPPRRNTERSHSENQERAYIAASRRADRSIEARVQSARNASDIHKKRTGKAFRITEEIVMKEEMYEEEDDDFPRSYRLLNPHMQTANPELNARVEAYLSNRVAMSKLLSSTDTDWRNNEINTTFDQFFPNVNHRVRAASQQQWPAAPGFTLPQGVHSPVATPRVPNVAEQPINTQFQPINYGQANNERNPSSAGLPASPTDPRNDMPMSPPALTPGGSMSHPETPRSRHGSSFGATQPHTGMGRFNSDGSAFTTQLPAEARMILSGAGLNTTYGTSVYCDPQQWQHQSFSFDNTGNATDELFSYSPDTKPLKQGELTDAPGSEQYPDPFVNMSWGNQNQGESDASAKNVPEDWEAYIDDSAWANNQQ</sequence>
<dbReference type="AlphaFoldDB" id="A0A428R5B8"/>
<evidence type="ECO:0000256" key="1">
    <source>
        <dbReference type="SAM" id="MobiDB-lite"/>
    </source>
</evidence>
<comment type="caution">
    <text evidence="2">The sequence shown here is derived from an EMBL/GenBank/DDBJ whole genome shotgun (WGS) entry which is preliminary data.</text>
</comment>
<reference evidence="2 3" key="1">
    <citation type="submission" date="2017-06" db="EMBL/GenBank/DDBJ databases">
        <title>Comparative genomic analysis of Ambrosia Fusariam Clade fungi.</title>
        <authorList>
            <person name="Stajich J.E."/>
            <person name="Carrillo J."/>
            <person name="Kijimoto T."/>
            <person name="Eskalen A."/>
            <person name="O'Donnell K."/>
            <person name="Kasson M."/>
        </authorList>
    </citation>
    <scope>NUCLEOTIDE SEQUENCE [LARGE SCALE GENOMIC DNA]</scope>
    <source>
        <strain evidence="2 3">NRRL62584</strain>
    </source>
</reference>
<protein>
    <submittedName>
        <fullName evidence="2">Uncharacterized protein</fullName>
    </submittedName>
</protein>
<dbReference type="STRING" id="1325734.A0A428R5B8"/>
<feature type="compositionally biased region" description="Basic and acidic residues" evidence="1">
    <location>
        <begin position="1"/>
        <end position="13"/>
    </location>
</feature>
<proteinExistence type="predicted"/>
<feature type="compositionally biased region" description="Polar residues" evidence="1">
    <location>
        <begin position="196"/>
        <end position="208"/>
    </location>
</feature>
<feature type="region of interest" description="Disordered" evidence="1">
    <location>
        <begin position="1"/>
        <end position="43"/>
    </location>
</feature>
<keyword evidence="3" id="KW-1185">Reference proteome</keyword>
<accession>A0A428R5B8</accession>
<feature type="region of interest" description="Disordered" evidence="1">
    <location>
        <begin position="196"/>
        <end position="266"/>
    </location>
</feature>
<organism evidence="2 3">
    <name type="scientific">Fusarium duplospermum</name>
    <dbReference type="NCBI Taxonomy" id="1325734"/>
    <lineage>
        <taxon>Eukaryota</taxon>
        <taxon>Fungi</taxon>
        <taxon>Dikarya</taxon>
        <taxon>Ascomycota</taxon>
        <taxon>Pezizomycotina</taxon>
        <taxon>Sordariomycetes</taxon>
        <taxon>Hypocreomycetidae</taxon>
        <taxon>Hypocreales</taxon>
        <taxon>Nectriaceae</taxon>
        <taxon>Fusarium</taxon>
        <taxon>Fusarium solani species complex</taxon>
    </lineage>
</organism>
<evidence type="ECO:0000313" key="2">
    <source>
        <dbReference type="EMBL" id="RSL72722.1"/>
    </source>
</evidence>
<feature type="region of interest" description="Disordered" evidence="1">
    <location>
        <begin position="324"/>
        <end position="367"/>
    </location>
</feature>
<name>A0A428R5B8_9HYPO</name>
<feature type="compositionally biased region" description="Basic and acidic residues" evidence="1">
    <location>
        <begin position="21"/>
        <end position="32"/>
    </location>
</feature>
<dbReference type="EMBL" id="NKCI01000003">
    <property type="protein sequence ID" value="RSL72722.1"/>
    <property type="molecule type" value="Genomic_DNA"/>
</dbReference>